<dbReference type="GO" id="GO:0016020">
    <property type="term" value="C:membrane"/>
    <property type="evidence" value="ECO:0007669"/>
    <property type="project" value="UniProtKB-SubCell"/>
</dbReference>
<feature type="transmembrane region" description="Helical" evidence="6">
    <location>
        <begin position="245"/>
        <end position="265"/>
    </location>
</feature>
<feature type="transmembrane region" description="Helical" evidence="6">
    <location>
        <begin position="220"/>
        <end position="238"/>
    </location>
</feature>
<feature type="region of interest" description="Disordered" evidence="5">
    <location>
        <begin position="408"/>
        <end position="429"/>
    </location>
</feature>
<feature type="transmembrane region" description="Helical" evidence="6">
    <location>
        <begin position="364"/>
        <end position="381"/>
    </location>
</feature>
<dbReference type="RefSeq" id="WP_188779884.1">
    <property type="nucleotide sequence ID" value="NZ_BMKQ01000001.1"/>
</dbReference>
<evidence type="ECO:0000256" key="6">
    <source>
        <dbReference type="SAM" id="Phobius"/>
    </source>
</evidence>
<keyword evidence="3 6" id="KW-1133">Transmembrane helix</keyword>
<feature type="transmembrane region" description="Helical" evidence="6">
    <location>
        <begin position="54"/>
        <end position="72"/>
    </location>
</feature>
<proteinExistence type="predicted"/>
<evidence type="ECO:0000259" key="7">
    <source>
        <dbReference type="Pfam" id="PF04932"/>
    </source>
</evidence>
<feature type="transmembrane region" description="Helical" evidence="6">
    <location>
        <begin position="107"/>
        <end position="127"/>
    </location>
</feature>
<dbReference type="AlphaFoldDB" id="A0A917BLM3"/>
<feature type="transmembrane region" description="Helical" evidence="6">
    <location>
        <begin position="197"/>
        <end position="214"/>
    </location>
</feature>
<dbReference type="Proteomes" id="UP000649179">
    <property type="component" value="Unassembled WGS sequence"/>
</dbReference>
<feature type="transmembrane region" description="Helical" evidence="6">
    <location>
        <begin position="328"/>
        <end position="352"/>
    </location>
</feature>
<keyword evidence="2 6" id="KW-0812">Transmembrane</keyword>
<reference evidence="8" key="1">
    <citation type="journal article" date="2014" name="Int. J. Syst. Evol. Microbiol.">
        <title>Complete genome sequence of Corynebacterium casei LMG S-19264T (=DSM 44701T), isolated from a smear-ripened cheese.</title>
        <authorList>
            <consortium name="US DOE Joint Genome Institute (JGI-PGF)"/>
            <person name="Walter F."/>
            <person name="Albersmeier A."/>
            <person name="Kalinowski J."/>
            <person name="Ruckert C."/>
        </authorList>
    </citation>
    <scope>NUCLEOTIDE SEQUENCE</scope>
    <source>
        <strain evidence="8">CGMCC 1.16067</strain>
    </source>
</reference>
<dbReference type="PANTHER" id="PTHR37422:SF13">
    <property type="entry name" value="LIPOPOLYSACCHARIDE BIOSYNTHESIS PROTEIN PA4999-RELATED"/>
    <property type="match status" value="1"/>
</dbReference>
<gene>
    <name evidence="8" type="ORF">GCM10011519_22920</name>
</gene>
<evidence type="ECO:0000313" key="8">
    <source>
        <dbReference type="EMBL" id="GGF48337.1"/>
    </source>
</evidence>
<dbReference type="InterPro" id="IPR007016">
    <property type="entry name" value="O-antigen_ligase-rel_domated"/>
</dbReference>
<feature type="transmembrane region" description="Helical" evidence="6">
    <location>
        <begin position="139"/>
        <end position="162"/>
    </location>
</feature>
<sequence>MSTASDSGLLRVARWSPRELDRDGVRRLARGLMLLFWFTLPWEAAIRIGGTASLARGIGALFAIGGLAALAVGGRRRRPAELTGLVLAMTVLVVASLWWTLTPAATQARAVTMVQLLVMVALTWEFTDDERTVLALMKAWLAGCVVVALIAGSALASGINQVRYTAPGSSPGDVAYALLIGIPLAWYLALRTTGPVMVWVYRLFVPLACVSILLTASRAGLITLVVALLVVPLTFGWLTSRAWSGVVAGVVVIAAAAVPLSQSLAAPLARLSTTGTELTSGTLDQRTTIWGIGLGIMRDHPVLGTGAGGARDLVSGQFFTGRGLHNTFLSAAAELGVLGLALVLLLLVAAFYPALTRLARLETRVVWVLLGVFVLSLSTRHADYEKSTYALLTLFALMGTWLPRRGGGYRGPAPDSTEEASELPAGSAS</sequence>
<keyword evidence="9" id="KW-1185">Reference proteome</keyword>
<organism evidence="8 9">
    <name type="scientific">Marmoricola endophyticus</name>
    <dbReference type="NCBI Taxonomy" id="2040280"/>
    <lineage>
        <taxon>Bacteria</taxon>
        <taxon>Bacillati</taxon>
        <taxon>Actinomycetota</taxon>
        <taxon>Actinomycetes</taxon>
        <taxon>Propionibacteriales</taxon>
        <taxon>Nocardioidaceae</taxon>
        <taxon>Marmoricola</taxon>
    </lineage>
</organism>
<evidence type="ECO:0000256" key="2">
    <source>
        <dbReference type="ARBA" id="ARBA00022692"/>
    </source>
</evidence>
<keyword evidence="4 6" id="KW-0472">Membrane</keyword>
<evidence type="ECO:0000256" key="3">
    <source>
        <dbReference type="ARBA" id="ARBA00022989"/>
    </source>
</evidence>
<feature type="transmembrane region" description="Helical" evidence="6">
    <location>
        <begin position="84"/>
        <end position="101"/>
    </location>
</feature>
<evidence type="ECO:0000256" key="4">
    <source>
        <dbReference type="ARBA" id="ARBA00023136"/>
    </source>
</evidence>
<dbReference type="InterPro" id="IPR051533">
    <property type="entry name" value="WaaL-like"/>
</dbReference>
<name>A0A917BLM3_9ACTN</name>
<reference evidence="8" key="2">
    <citation type="submission" date="2020-09" db="EMBL/GenBank/DDBJ databases">
        <authorList>
            <person name="Sun Q."/>
            <person name="Zhou Y."/>
        </authorList>
    </citation>
    <scope>NUCLEOTIDE SEQUENCE</scope>
    <source>
        <strain evidence="8">CGMCC 1.16067</strain>
    </source>
</reference>
<feature type="transmembrane region" description="Helical" evidence="6">
    <location>
        <begin position="174"/>
        <end position="190"/>
    </location>
</feature>
<feature type="domain" description="O-antigen ligase-related" evidence="7">
    <location>
        <begin position="207"/>
        <end position="344"/>
    </location>
</feature>
<comment type="caution">
    <text evidence="8">The sequence shown here is derived from an EMBL/GenBank/DDBJ whole genome shotgun (WGS) entry which is preliminary data.</text>
</comment>
<comment type="subcellular location">
    <subcellularLocation>
        <location evidence="1">Membrane</location>
        <topology evidence="1">Multi-pass membrane protein</topology>
    </subcellularLocation>
</comment>
<evidence type="ECO:0000256" key="5">
    <source>
        <dbReference type="SAM" id="MobiDB-lite"/>
    </source>
</evidence>
<protein>
    <recommendedName>
        <fullName evidence="7">O-antigen ligase-related domain-containing protein</fullName>
    </recommendedName>
</protein>
<evidence type="ECO:0000313" key="9">
    <source>
        <dbReference type="Proteomes" id="UP000649179"/>
    </source>
</evidence>
<accession>A0A917BLM3</accession>
<dbReference type="Pfam" id="PF04932">
    <property type="entry name" value="Wzy_C"/>
    <property type="match status" value="1"/>
</dbReference>
<dbReference type="PANTHER" id="PTHR37422">
    <property type="entry name" value="TEICHURONIC ACID BIOSYNTHESIS PROTEIN TUAE"/>
    <property type="match status" value="1"/>
</dbReference>
<dbReference type="EMBL" id="BMKQ01000001">
    <property type="protein sequence ID" value="GGF48337.1"/>
    <property type="molecule type" value="Genomic_DNA"/>
</dbReference>
<evidence type="ECO:0000256" key="1">
    <source>
        <dbReference type="ARBA" id="ARBA00004141"/>
    </source>
</evidence>